<dbReference type="Pfam" id="PF24681">
    <property type="entry name" value="Kelch_KLHDC2_KLHL20_DRC7"/>
    <property type="match status" value="1"/>
</dbReference>
<evidence type="ECO:0000256" key="3">
    <source>
        <dbReference type="SAM" id="MobiDB-lite"/>
    </source>
</evidence>
<evidence type="ECO:0000256" key="2">
    <source>
        <dbReference type="ARBA" id="ARBA00022737"/>
    </source>
</evidence>
<keyword evidence="1" id="KW-0880">Kelch repeat</keyword>
<feature type="compositionally biased region" description="Low complexity" evidence="3">
    <location>
        <begin position="630"/>
        <end position="639"/>
    </location>
</feature>
<evidence type="ECO:0000313" key="7">
    <source>
        <dbReference type="Proteomes" id="UP000078512"/>
    </source>
</evidence>
<keyword evidence="4" id="KW-0812">Transmembrane</keyword>
<protein>
    <recommendedName>
        <fullName evidence="5">Attractin/MKLN-like beta-propeller domain-containing protein</fullName>
    </recommendedName>
</protein>
<evidence type="ECO:0000259" key="5">
    <source>
        <dbReference type="Pfam" id="PF24981"/>
    </source>
</evidence>
<accession>A0A197KCD4</accession>
<evidence type="ECO:0000313" key="6">
    <source>
        <dbReference type="EMBL" id="OAQ35155.1"/>
    </source>
</evidence>
<proteinExistence type="predicted"/>
<evidence type="ECO:0000256" key="1">
    <source>
        <dbReference type="ARBA" id="ARBA00022441"/>
    </source>
</evidence>
<feature type="region of interest" description="Disordered" evidence="3">
    <location>
        <begin position="340"/>
        <end position="362"/>
    </location>
</feature>
<sequence>MSRRRAAFAQYNNQLYVHGGILANGGGTGDLSALNLNSSWSTSNPAWTTLASGSWVWHHAMVPIKPEHSAGLGSASTKGFLLSVGGYPPPLNAFFSAYNIQTGSWANLTTPSPYTGLEGHTAVADPATGLVYVMGGFYNNNPQPNPKVGNLLTVFDPKTAAVMQRVEATDANNMTGGSAVWSTRRKTVLLFEGSRAVVTGDVKGIVQTAVQEYDTTIGQWKTFETKGTFPSPRLDACAVESDDGSKVILFGGAADANVILNTIHILDVDTAQWTQGQPAPGPRTQMVCAYHSGLFVAFGGTSNKNQTENLYANQPIVYDVNKNQWVEHYSLPDAVHVDSNGSTSDGISAGEGSSTESSPEEKSHMQLVVGAGVGAIVVMMVCAVILGYMVQKRRRDKKAVERDARTTALLSDGEDHYSHRRRTIHKRAARAINSNSNDNNRVMTAADHYAAAQAIAELQAARDAAIAAAIAANGGEGDGVDENRRANSWDSDTFSQVTASEYESTILMNVAKARRLSDATSVAVGAGVVERVSMDPQTYYLYLLHQQRALQARHRELLLGDNRAVTAVGSVEMGLQQSDKIRRSPHSTPVEKDENETLLGCSTVNGDGNGSSTTTASAEKAISFVKRESSSSISPTSVRRSPHSVVGAVDSSLSTPRLEGAVEPTAK</sequence>
<keyword evidence="2" id="KW-0677">Repeat</keyword>
<dbReference type="InterPro" id="IPR056737">
    <property type="entry name" value="Beta-prop_ATRN-MKLN-like"/>
</dbReference>
<dbReference type="InterPro" id="IPR015915">
    <property type="entry name" value="Kelch-typ_b-propeller"/>
</dbReference>
<name>A0A197KCD4_9FUNG</name>
<dbReference type="OrthoDB" id="10251809at2759"/>
<feature type="transmembrane region" description="Helical" evidence="4">
    <location>
        <begin position="367"/>
        <end position="390"/>
    </location>
</feature>
<dbReference type="Proteomes" id="UP000078512">
    <property type="component" value="Unassembled WGS sequence"/>
</dbReference>
<feature type="compositionally biased region" description="Low complexity" evidence="3">
    <location>
        <begin position="346"/>
        <end position="357"/>
    </location>
</feature>
<dbReference type="SUPFAM" id="SSF50965">
    <property type="entry name" value="Galactose oxidase, central domain"/>
    <property type="match status" value="1"/>
</dbReference>
<dbReference type="InterPro" id="IPR011043">
    <property type="entry name" value="Gal_Oxase/kelch_b-propeller"/>
</dbReference>
<dbReference type="AlphaFoldDB" id="A0A197KCD4"/>
<keyword evidence="4" id="KW-1133">Transmembrane helix</keyword>
<feature type="domain" description="Attractin/MKLN-like beta-propeller" evidence="5">
    <location>
        <begin position="3"/>
        <end position="164"/>
    </location>
</feature>
<reference evidence="6 7" key="1">
    <citation type="submission" date="2016-05" db="EMBL/GenBank/DDBJ databases">
        <title>Genome sequencing reveals origins of a unique bacterial endosymbiosis in the earliest lineages of terrestrial Fungi.</title>
        <authorList>
            <consortium name="DOE Joint Genome Institute"/>
            <person name="Uehling J."/>
            <person name="Gryganskyi A."/>
            <person name="Hameed K."/>
            <person name="Tschaplinski T."/>
            <person name="Misztal P."/>
            <person name="Wu S."/>
            <person name="Desiro A."/>
            <person name="Vande Pol N."/>
            <person name="Du Z.-Y."/>
            <person name="Zienkiewicz A."/>
            <person name="Zienkiewicz K."/>
            <person name="Morin E."/>
            <person name="Tisserant E."/>
            <person name="Splivallo R."/>
            <person name="Hainaut M."/>
            <person name="Henrissat B."/>
            <person name="Ohm R."/>
            <person name="Kuo A."/>
            <person name="Yan J."/>
            <person name="Lipzen A."/>
            <person name="Nolan M."/>
            <person name="Labutti K."/>
            <person name="Barry K."/>
            <person name="Goldstein A."/>
            <person name="Labbe J."/>
            <person name="Schadt C."/>
            <person name="Tuskan G."/>
            <person name="Grigoriev I."/>
            <person name="Martin F."/>
            <person name="Vilgalys R."/>
            <person name="Bonito G."/>
        </authorList>
    </citation>
    <scope>NUCLEOTIDE SEQUENCE [LARGE SCALE GENOMIC DNA]</scope>
    <source>
        <strain evidence="6 7">AG-77</strain>
    </source>
</reference>
<dbReference type="EMBL" id="KV442015">
    <property type="protein sequence ID" value="OAQ35155.1"/>
    <property type="molecule type" value="Genomic_DNA"/>
</dbReference>
<dbReference type="Gene3D" id="2.120.10.80">
    <property type="entry name" value="Kelch-type beta propeller"/>
    <property type="match status" value="2"/>
</dbReference>
<dbReference type="Pfam" id="PF24981">
    <property type="entry name" value="Beta-prop_ATRN-LZTR1"/>
    <property type="match status" value="1"/>
</dbReference>
<organism evidence="6 7">
    <name type="scientific">Linnemannia elongata AG-77</name>
    <dbReference type="NCBI Taxonomy" id="1314771"/>
    <lineage>
        <taxon>Eukaryota</taxon>
        <taxon>Fungi</taxon>
        <taxon>Fungi incertae sedis</taxon>
        <taxon>Mucoromycota</taxon>
        <taxon>Mortierellomycotina</taxon>
        <taxon>Mortierellomycetes</taxon>
        <taxon>Mortierellales</taxon>
        <taxon>Mortierellaceae</taxon>
        <taxon>Linnemannia</taxon>
    </lineage>
</organism>
<dbReference type="STRING" id="1314771.A0A197KCD4"/>
<keyword evidence="7" id="KW-1185">Reference proteome</keyword>
<dbReference type="PANTHER" id="PTHR46093">
    <property type="entry name" value="ACYL-COA-BINDING DOMAIN-CONTAINING PROTEIN 5"/>
    <property type="match status" value="1"/>
</dbReference>
<evidence type="ECO:0000256" key="4">
    <source>
        <dbReference type="SAM" id="Phobius"/>
    </source>
</evidence>
<dbReference type="PANTHER" id="PTHR46093:SF3">
    <property type="entry name" value="ACYL-COA-BINDING DOMAIN-CONTAINING PROTEIN 4"/>
    <property type="match status" value="1"/>
</dbReference>
<keyword evidence="4" id="KW-0472">Membrane</keyword>
<feature type="region of interest" description="Disordered" evidence="3">
    <location>
        <begin position="625"/>
        <end position="667"/>
    </location>
</feature>
<gene>
    <name evidence="6" type="ORF">K457DRAFT_121139</name>
</gene>